<dbReference type="Proteomes" id="UP000015105">
    <property type="component" value="Chromosome 5D"/>
</dbReference>
<reference evidence="1" key="5">
    <citation type="journal article" date="2021" name="G3 (Bethesda)">
        <title>Aegilops tauschii genome assembly Aet v5.0 features greater sequence contiguity and improved annotation.</title>
        <authorList>
            <person name="Wang L."/>
            <person name="Zhu T."/>
            <person name="Rodriguez J.C."/>
            <person name="Deal K.R."/>
            <person name="Dubcovsky J."/>
            <person name="McGuire P.E."/>
            <person name="Lux T."/>
            <person name="Spannagl M."/>
            <person name="Mayer K.F.X."/>
            <person name="Baldrich P."/>
            <person name="Meyers B.C."/>
            <person name="Huo N."/>
            <person name="Gu Y.Q."/>
            <person name="Zhou H."/>
            <person name="Devos K.M."/>
            <person name="Bennetzen J.L."/>
            <person name="Unver T."/>
            <person name="Budak H."/>
            <person name="Gulick P.J."/>
            <person name="Galiba G."/>
            <person name="Kalapos B."/>
            <person name="Nelson D.R."/>
            <person name="Li P."/>
            <person name="You F.M."/>
            <person name="Luo M.C."/>
            <person name="Dvorak J."/>
        </authorList>
    </citation>
    <scope>NUCLEOTIDE SEQUENCE [LARGE SCALE GENOMIC DNA]</scope>
    <source>
        <strain evidence="1">cv. AL8/78</strain>
    </source>
</reference>
<evidence type="ECO:0000313" key="2">
    <source>
        <dbReference type="Proteomes" id="UP000015105"/>
    </source>
</evidence>
<name>A0A453KP17_AEGTS</name>
<accession>A0A453KP17</accession>
<reference evidence="1" key="3">
    <citation type="journal article" date="2017" name="Nature">
        <title>Genome sequence of the progenitor of the wheat D genome Aegilops tauschii.</title>
        <authorList>
            <person name="Luo M.C."/>
            <person name="Gu Y.Q."/>
            <person name="Puiu D."/>
            <person name="Wang H."/>
            <person name="Twardziok S.O."/>
            <person name="Deal K.R."/>
            <person name="Huo N."/>
            <person name="Zhu T."/>
            <person name="Wang L."/>
            <person name="Wang Y."/>
            <person name="McGuire P.E."/>
            <person name="Liu S."/>
            <person name="Long H."/>
            <person name="Ramasamy R.K."/>
            <person name="Rodriguez J.C."/>
            <person name="Van S.L."/>
            <person name="Yuan L."/>
            <person name="Wang Z."/>
            <person name="Xia Z."/>
            <person name="Xiao L."/>
            <person name="Anderson O.D."/>
            <person name="Ouyang S."/>
            <person name="Liang Y."/>
            <person name="Zimin A.V."/>
            <person name="Pertea G."/>
            <person name="Qi P."/>
            <person name="Bennetzen J.L."/>
            <person name="Dai X."/>
            <person name="Dawson M.W."/>
            <person name="Muller H.G."/>
            <person name="Kugler K."/>
            <person name="Rivarola-Duarte L."/>
            <person name="Spannagl M."/>
            <person name="Mayer K.F.X."/>
            <person name="Lu F.H."/>
            <person name="Bevan M.W."/>
            <person name="Leroy P."/>
            <person name="Li P."/>
            <person name="You F.M."/>
            <person name="Sun Q."/>
            <person name="Liu Z."/>
            <person name="Lyons E."/>
            <person name="Wicker T."/>
            <person name="Salzberg S.L."/>
            <person name="Devos K.M."/>
            <person name="Dvorak J."/>
        </authorList>
    </citation>
    <scope>NUCLEOTIDE SEQUENCE [LARGE SCALE GENOMIC DNA]</scope>
    <source>
        <strain evidence="1">cv. AL8/78</strain>
    </source>
</reference>
<proteinExistence type="predicted"/>
<evidence type="ECO:0000313" key="1">
    <source>
        <dbReference type="EnsemblPlants" id="AET5Gv20471100.1"/>
    </source>
</evidence>
<dbReference type="AlphaFoldDB" id="A0A453KP17"/>
<organism evidence="1 2">
    <name type="scientific">Aegilops tauschii subsp. strangulata</name>
    <name type="common">Goatgrass</name>
    <dbReference type="NCBI Taxonomy" id="200361"/>
    <lineage>
        <taxon>Eukaryota</taxon>
        <taxon>Viridiplantae</taxon>
        <taxon>Streptophyta</taxon>
        <taxon>Embryophyta</taxon>
        <taxon>Tracheophyta</taxon>
        <taxon>Spermatophyta</taxon>
        <taxon>Magnoliopsida</taxon>
        <taxon>Liliopsida</taxon>
        <taxon>Poales</taxon>
        <taxon>Poaceae</taxon>
        <taxon>BOP clade</taxon>
        <taxon>Pooideae</taxon>
        <taxon>Triticodae</taxon>
        <taxon>Triticeae</taxon>
        <taxon>Triticinae</taxon>
        <taxon>Aegilops</taxon>
    </lineage>
</organism>
<reference evidence="2" key="2">
    <citation type="journal article" date="2017" name="Nat. Plants">
        <title>The Aegilops tauschii genome reveals multiple impacts of transposons.</title>
        <authorList>
            <person name="Zhao G."/>
            <person name="Zou C."/>
            <person name="Li K."/>
            <person name="Wang K."/>
            <person name="Li T."/>
            <person name="Gao L."/>
            <person name="Zhang X."/>
            <person name="Wang H."/>
            <person name="Yang Z."/>
            <person name="Liu X."/>
            <person name="Jiang W."/>
            <person name="Mao L."/>
            <person name="Kong X."/>
            <person name="Jiao Y."/>
            <person name="Jia J."/>
        </authorList>
    </citation>
    <scope>NUCLEOTIDE SEQUENCE [LARGE SCALE GENOMIC DNA]</scope>
    <source>
        <strain evidence="2">cv. AL8/78</strain>
    </source>
</reference>
<keyword evidence="2" id="KW-1185">Reference proteome</keyword>
<reference evidence="2" key="1">
    <citation type="journal article" date="2014" name="Science">
        <title>Ancient hybridizations among the ancestral genomes of bread wheat.</title>
        <authorList>
            <consortium name="International Wheat Genome Sequencing Consortium,"/>
            <person name="Marcussen T."/>
            <person name="Sandve S.R."/>
            <person name="Heier L."/>
            <person name="Spannagl M."/>
            <person name="Pfeifer M."/>
            <person name="Jakobsen K.S."/>
            <person name="Wulff B.B."/>
            <person name="Steuernagel B."/>
            <person name="Mayer K.F."/>
            <person name="Olsen O.A."/>
        </authorList>
    </citation>
    <scope>NUCLEOTIDE SEQUENCE [LARGE SCALE GENOMIC DNA]</scope>
    <source>
        <strain evidence="2">cv. AL8/78</strain>
    </source>
</reference>
<protein>
    <submittedName>
        <fullName evidence="1">Uncharacterized protein</fullName>
    </submittedName>
</protein>
<dbReference type="EnsemblPlants" id="AET5Gv20471100.1">
    <property type="protein sequence ID" value="AET5Gv20471100.1"/>
    <property type="gene ID" value="AET5Gv20471100"/>
</dbReference>
<sequence length="67" mass="7867">MYLIILFIDKRCLIFFQNSACVCVICLFSCPCCCHISVFYKNDCSKIEFKEVMFIHIITKHCCTITQ</sequence>
<reference evidence="1" key="4">
    <citation type="submission" date="2019-03" db="UniProtKB">
        <authorList>
            <consortium name="EnsemblPlants"/>
        </authorList>
    </citation>
    <scope>IDENTIFICATION</scope>
</reference>
<dbReference type="Gramene" id="AET5Gv20471100.1">
    <property type="protein sequence ID" value="AET5Gv20471100.1"/>
    <property type="gene ID" value="AET5Gv20471100"/>
</dbReference>